<comment type="catalytic activity">
    <reaction evidence="20">
        <text>Ca(2+)(in) = Ca(2+)(out)</text>
        <dbReference type="Rhea" id="RHEA:29671"/>
        <dbReference type="ChEBI" id="CHEBI:29108"/>
    </reaction>
</comment>
<dbReference type="GO" id="GO:0032731">
    <property type="term" value="P:positive regulation of interleukin-1 beta production"/>
    <property type="evidence" value="ECO:0007669"/>
    <property type="project" value="UniProtKB-ARBA"/>
</dbReference>
<evidence type="ECO:0000256" key="19">
    <source>
        <dbReference type="ARBA" id="ARBA00036239"/>
    </source>
</evidence>
<dbReference type="FunFam" id="1.10.287.940:FF:000010">
    <property type="entry name" value="P2X receptor E"/>
    <property type="match status" value="1"/>
</dbReference>
<dbReference type="GO" id="GO:0001614">
    <property type="term" value="F:purinergic nucleotide receptor activity"/>
    <property type="evidence" value="ECO:0007669"/>
    <property type="project" value="InterPro"/>
</dbReference>
<evidence type="ECO:0000256" key="3">
    <source>
        <dbReference type="ARBA" id="ARBA00022448"/>
    </source>
</evidence>
<reference evidence="25" key="1">
    <citation type="submission" date="2025-08" db="UniProtKB">
        <authorList>
            <consortium name="RefSeq"/>
        </authorList>
    </citation>
    <scope>IDENTIFICATION</scope>
    <source>
        <tissue evidence="25">Liver</tissue>
    </source>
</reference>
<dbReference type="GO" id="GO:0046931">
    <property type="term" value="P:pore complex assembly"/>
    <property type="evidence" value="ECO:0007669"/>
    <property type="project" value="UniProtKB-ARBA"/>
</dbReference>
<keyword evidence="5" id="KW-0597">Phosphoprotein</keyword>
<dbReference type="GO" id="GO:0005524">
    <property type="term" value="F:ATP binding"/>
    <property type="evidence" value="ECO:0007669"/>
    <property type="project" value="InterPro"/>
</dbReference>
<dbReference type="RefSeq" id="XP_007433331.1">
    <property type="nucleotide sequence ID" value="XM_007433269.3"/>
</dbReference>
<feature type="region of interest" description="Disordered" evidence="22">
    <location>
        <begin position="414"/>
        <end position="444"/>
    </location>
</feature>
<dbReference type="GO" id="GO:0070588">
    <property type="term" value="P:calcium ion transmembrane transport"/>
    <property type="evidence" value="ECO:0007669"/>
    <property type="project" value="TreeGrafter"/>
</dbReference>
<evidence type="ECO:0000256" key="16">
    <source>
        <dbReference type="ARBA" id="ARBA00023288"/>
    </source>
</evidence>
<evidence type="ECO:0000256" key="5">
    <source>
        <dbReference type="ARBA" id="ARBA00022553"/>
    </source>
</evidence>
<dbReference type="GO" id="GO:0032060">
    <property type="term" value="P:bleb assembly"/>
    <property type="evidence" value="ECO:0007669"/>
    <property type="project" value="UniProtKB-ARBA"/>
</dbReference>
<dbReference type="InterPro" id="IPR027309">
    <property type="entry name" value="P2X_extracellular_dom_sf"/>
</dbReference>
<comment type="subcellular location">
    <subcellularLocation>
        <location evidence="1">Cell membrane</location>
        <topology evidence="1">Multi-pass membrane protein</topology>
    </subcellularLocation>
    <subcellularLocation>
        <location evidence="21">Membrane</location>
        <topology evidence="21">Multi-pass membrane protein</topology>
    </subcellularLocation>
</comment>
<dbReference type="GeneID" id="103058161"/>
<dbReference type="Gene3D" id="1.10.287.940">
    <property type="entry name" value="atp-gated p2x4 ion channel"/>
    <property type="match status" value="1"/>
</dbReference>
<evidence type="ECO:0000256" key="14">
    <source>
        <dbReference type="ARBA" id="ARBA00023180"/>
    </source>
</evidence>
<dbReference type="GO" id="GO:0051899">
    <property type="term" value="P:membrane depolarization"/>
    <property type="evidence" value="ECO:0007669"/>
    <property type="project" value="UniProtKB-ARBA"/>
</dbReference>
<dbReference type="PRINTS" id="PR01314">
    <property type="entry name" value="P2X7RECEPTOR"/>
</dbReference>
<dbReference type="GO" id="GO:0098794">
    <property type="term" value="C:postsynapse"/>
    <property type="evidence" value="ECO:0007669"/>
    <property type="project" value="GOC"/>
</dbReference>
<dbReference type="Proteomes" id="UP000695026">
    <property type="component" value="Unplaced"/>
</dbReference>
<dbReference type="GO" id="GO:0051046">
    <property type="term" value="P:regulation of secretion"/>
    <property type="evidence" value="ECO:0007669"/>
    <property type="project" value="UniProtKB-ARBA"/>
</dbReference>
<comment type="function">
    <text evidence="21">Receptor for ATP that acts as a ligand-gated ion channel.</text>
</comment>
<keyword evidence="6 21" id="KW-0812">Transmembrane</keyword>
<evidence type="ECO:0000256" key="17">
    <source>
        <dbReference type="ARBA" id="ARBA00023303"/>
    </source>
</evidence>
<keyword evidence="24" id="KW-1185">Reference proteome</keyword>
<keyword evidence="11" id="KW-0564">Palmitate</keyword>
<evidence type="ECO:0000256" key="22">
    <source>
        <dbReference type="SAM" id="MobiDB-lite"/>
    </source>
</evidence>
<feature type="transmembrane region" description="Helical" evidence="21">
    <location>
        <begin position="323"/>
        <end position="345"/>
    </location>
</feature>
<dbReference type="InterPro" id="IPR003050">
    <property type="entry name" value="P2X7_purinoceptor"/>
</dbReference>
<dbReference type="FunFam" id="2.60.490.10:FF:000002">
    <property type="entry name" value="P2X purinoceptor"/>
    <property type="match status" value="1"/>
</dbReference>
<evidence type="ECO:0000256" key="1">
    <source>
        <dbReference type="ARBA" id="ARBA00004651"/>
    </source>
</evidence>
<dbReference type="OrthoDB" id="494673at2759"/>
<keyword evidence="13 21" id="KW-0675">Receptor</keyword>
<keyword evidence="14" id="KW-0325">Glycoprotein</keyword>
<evidence type="ECO:0000256" key="11">
    <source>
        <dbReference type="ARBA" id="ARBA00023139"/>
    </source>
</evidence>
<dbReference type="Pfam" id="PF20478">
    <property type="entry name" value="P2RX7_C"/>
    <property type="match status" value="1"/>
</dbReference>
<comment type="similarity">
    <text evidence="2 21">Belongs to the P2X receptor family.</text>
</comment>
<evidence type="ECO:0000259" key="23">
    <source>
        <dbReference type="Pfam" id="PF20478"/>
    </source>
</evidence>
<evidence type="ECO:0000256" key="2">
    <source>
        <dbReference type="ARBA" id="ARBA00009848"/>
    </source>
</evidence>
<evidence type="ECO:0000256" key="13">
    <source>
        <dbReference type="ARBA" id="ARBA00023170"/>
    </source>
</evidence>
<dbReference type="GO" id="GO:0004931">
    <property type="term" value="F:extracellularly ATP-gated monoatomic cation channel activity"/>
    <property type="evidence" value="ECO:0007669"/>
    <property type="project" value="InterPro"/>
</dbReference>
<dbReference type="GO" id="GO:0005886">
    <property type="term" value="C:plasma membrane"/>
    <property type="evidence" value="ECO:0007669"/>
    <property type="project" value="UniProtKB-SubCell"/>
</dbReference>
<dbReference type="PANTHER" id="PTHR10125:SF13">
    <property type="entry name" value="P2X PURINOCEPTOR 7"/>
    <property type="match status" value="1"/>
</dbReference>
<name>A0A9F2W9J0_PYTBI</name>
<dbReference type="InterPro" id="IPR053792">
    <property type="entry name" value="P2X_RECEPTOR_CS"/>
</dbReference>
<dbReference type="Pfam" id="PF00864">
    <property type="entry name" value="P2X_receptor"/>
    <property type="match status" value="1"/>
</dbReference>
<evidence type="ECO:0000256" key="12">
    <source>
        <dbReference type="ARBA" id="ARBA00023157"/>
    </source>
</evidence>
<organism evidence="24 25">
    <name type="scientific">Python bivittatus</name>
    <name type="common">Burmese python</name>
    <name type="synonym">Python molurus bivittatus</name>
    <dbReference type="NCBI Taxonomy" id="176946"/>
    <lineage>
        <taxon>Eukaryota</taxon>
        <taxon>Metazoa</taxon>
        <taxon>Chordata</taxon>
        <taxon>Craniata</taxon>
        <taxon>Vertebrata</taxon>
        <taxon>Euteleostomi</taxon>
        <taxon>Lepidosauria</taxon>
        <taxon>Squamata</taxon>
        <taxon>Bifurcata</taxon>
        <taxon>Unidentata</taxon>
        <taxon>Episquamata</taxon>
        <taxon>Toxicofera</taxon>
        <taxon>Serpentes</taxon>
        <taxon>Henophidia</taxon>
        <taxon>Pythonidae</taxon>
        <taxon>Python</taxon>
    </lineage>
</organism>
<dbReference type="GO" id="GO:0051130">
    <property type="term" value="P:positive regulation of cellular component organization"/>
    <property type="evidence" value="ECO:0007669"/>
    <property type="project" value="UniProtKB-ARBA"/>
</dbReference>
<keyword evidence="17 21" id="KW-0407">Ion channel</keyword>
<evidence type="ECO:0000256" key="4">
    <source>
        <dbReference type="ARBA" id="ARBA00022475"/>
    </source>
</evidence>
<feature type="transmembrane region" description="Helical" evidence="21">
    <location>
        <begin position="29"/>
        <end position="47"/>
    </location>
</feature>
<evidence type="ECO:0000256" key="10">
    <source>
        <dbReference type="ARBA" id="ARBA00023136"/>
    </source>
</evidence>
<keyword evidence="4" id="KW-1003">Cell membrane</keyword>
<keyword evidence="9 21" id="KW-0406">Ion transport</keyword>
<dbReference type="PROSITE" id="PS01212">
    <property type="entry name" value="P2X_RECEPTOR"/>
    <property type="match status" value="1"/>
</dbReference>
<comment type="catalytic activity">
    <reaction evidence="19">
        <text>Na(+)(in) = Na(+)(out)</text>
        <dbReference type="Rhea" id="RHEA:34963"/>
        <dbReference type="ChEBI" id="CHEBI:29101"/>
    </reaction>
</comment>
<sequence length="568" mass="64792">MAGCCSLKSVCSYETAKVVHIQSVYYGSLRWAIHSVVFLYVCVVLLADRRYQKKDSVISSVHVKVKGVSQTDTRVWDTAEYTIPGQGVNSFFVLTNIIMTENQIQGLCPEFPIAKAVCSSDKSCMKGRTDPQSNGIQTGKCVKYNSTIRTCEVSAWCPVESVKTAPTPAILKSAENFTVLIKNNIHFPKFNYTTRNILPEFNASCTYSKHGASLCPIFRLGDILQEAGENFSEVAVQGGIIGIEINWDCNLDKWLHRCRPSYGFRRLDDKRTSEALYPGYNFRFARYYKQASGKEERTLMKAYGIRFDILIFGTAGRFNFFELLVYIGSALSYFGLAQLVVDFFLTSYTFPCFKSSPVKEYYYNKKCETVLGPRWTLLYVSFLDDPHILMIDKLLRTSLQNVKGKIIHRRRGDFMQTPNLPHPDNTVSPRNSEELQPLTSQREAPSFRERPSWCSCGKCRPADPFGEQLCCRRKAGACITVSPLFEQLVLSRSMLEFVLLYKEPLLDLRAEAVNKPFRHCAYEQYIRWRFGQGDLEARAVIPNCCRWKIRDAFPSENGEYSGFFGKKK</sequence>
<dbReference type="Gene3D" id="2.60.490.10">
    <property type="entry name" value="atp-gated p2x4 ion channel domain"/>
    <property type="match status" value="1"/>
</dbReference>
<dbReference type="CTD" id="5027"/>
<dbReference type="InterPro" id="IPR001429">
    <property type="entry name" value="P2X_purnocptor"/>
</dbReference>
<keyword evidence="16" id="KW-0449">Lipoprotein</keyword>
<accession>A0A9F2W9J0</accession>
<proteinExistence type="inferred from homology"/>
<dbReference type="PANTHER" id="PTHR10125">
    <property type="entry name" value="P2X PURINOCEPTOR"/>
    <property type="match status" value="1"/>
</dbReference>
<evidence type="ECO:0000313" key="24">
    <source>
        <dbReference type="Proteomes" id="UP000695026"/>
    </source>
</evidence>
<feature type="domain" description="P2X purinoreceptor 7 intracellular" evidence="23">
    <location>
        <begin position="379"/>
        <end position="563"/>
    </location>
</feature>
<keyword evidence="15" id="KW-1071">Ligand-gated ion channel</keyword>
<dbReference type="GO" id="GO:0015711">
    <property type="term" value="P:organic anion transport"/>
    <property type="evidence" value="ECO:0007669"/>
    <property type="project" value="UniProtKB-ARBA"/>
</dbReference>
<evidence type="ECO:0000256" key="6">
    <source>
        <dbReference type="ARBA" id="ARBA00022692"/>
    </source>
</evidence>
<evidence type="ECO:0000256" key="9">
    <source>
        <dbReference type="ARBA" id="ARBA00023065"/>
    </source>
</evidence>
<dbReference type="OMA" id="CNLDSWF"/>
<keyword evidence="3 21" id="KW-0813">Transport</keyword>
<evidence type="ECO:0000256" key="20">
    <source>
        <dbReference type="ARBA" id="ARBA00036634"/>
    </source>
</evidence>
<evidence type="ECO:0000256" key="18">
    <source>
        <dbReference type="ARBA" id="ARBA00034430"/>
    </source>
</evidence>
<dbReference type="GO" id="GO:0051503">
    <property type="term" value="P:adenine nucleotide transport"/>
    <property type="evidence" value="ECO:0007669"/>
    <property type="project" value="UniProtKB-ARBA"/>
</dbReference>
<keyword evidence="7" id="KW-0013">ADP-ribosylation</keyword>
<protein>
    <recommendedName>
        <fullName evidence="21">P2X purinoceptor</fullName>
    </recommendedName>
</protein>
<dbReference type="GO" id="GO:0097191">
    <property type="term" value="P:extrinsic apoptotic signaling pathway"/>
    <property type="evidence" value="ECO:0007669"/>
    <property type="project" value="UniProtKB-ARBA"/>
</dbReference>
<dbReference type="AlphaFoldDB" id="A0A9F2W9J0"/>
<evidence type="ECO:0000256" key="21">
    <source>
        <dbReference type="RuleBase" id="RU000681"/>
    </source>
</evidence>
<keyword evidence="8 21" id="KW-1133">Transmembrane helix</keyword>
<dbReference type="NCBIfam" id="TIGR00863">
    <property type="entry name" value="P2X"/>
    <property type="match status" value="1"/>
</dbReference>
<evidence type="ECO:0000313" key="25">
    <source>
        <dbReference type="RefSeq" id="XP_007433331.1"/>
    </source>
</evidence>
<evidence type="ECO:0000256" key="7">
    <source>
        <dbReference type="ARBA" id="ARBA00022765"/>
    </source>
</evidence>
<keyword evidence="12" id="KW-1015">Disulfide bond</keyword>
<comment type="catalytic activity">
    <reaction evidence="18">
        <text>K(+)(in) = K(+)(out)</text>
        <dbReference type="Rhea" id="RHEA:29463"/>
        <dbReference type="ChEBI" id="CHEBI:29103"/>
    </reaction>
</comment>
<evidence type="ECO:0000256" key="8">
    <source>
        <dbReference type="ARBA" id="ARBA00022989"/>
    </source>
</evidence>
<dbReference type="InterPro" id="IPR046815">
    <property type="entry name" value="P2RX7_C"/>
</dbReference>
<dbReference type="InterPro" id="IPR059116">
    <property type="entry name" value="P2X_receptor"/>
</dbReference>
<dbReference type="GO" id="GO:0033198">
    <property type="term" value="P:response to ATP"/>
    <property type="evidence" value="ECO:0007669"/>
    <property type="project" value="InterPro"/>
</dbReference>
<keyword evidence="10 21" id="KW-0472">Membrane</keyword>
<gene>
    <name evidence="25" type="primary">P2RX7</name>
</gene>
<dbReference type="KEGG" id="pbi:103058161"/>
<evidence type="ECO:0000256" key="15">
    <source>
        <dbReference type="ARBA" id="ARBA00023286"/>
    </source>
</evidence>
<dbReference type="PRINTS" id="PR01307">
    <property type="entry name" value="P2XRECEPTOR"/>
</dbReference>